<accession>A0ABV6JHQ4</accession>
<evidence type="ECO:0000313" key="3">
    <source>
        <dbReference type="EMBL" id="MFC0395454.1"/>
    </source>
</evidence>
<comment type="caution">
    <text evidence="3">The sequence shown here is derived from an EMBL/GenBank/DDBJ whole genome shotgun (WGS) entry which is preliminary data.</text>
</comment>
<reference evidence="3 4" key="1">
    <citation type="submission" date="2024-09" db="EMBL/GenBank/DDBJ databases">
        <authorList>
            <person name="Sun Q."/>
            <person name="Mori K."/>
        </authorList>
    </citation>
    <scope>NUCLEOTIDE SEQUENCE [LARGE SCALE GENOMIC DNA]</scope>
    <source>
        <strain evidence="3 4">CCM 4839</strain>
    </source>
</reference>
<evidence type="ECO:0000256" key="2">
    <source>
        <dbReference type="SAM" id="Phobius"/>
    </source>
</evidence>
<feature type="transmembrane region" description="Helical" evidence="2">
    <location>
        <begin position="12"/>
        <end position="29"/>
    </location>
</feature>
<organism evidence="3 4">
    <name type="scientific">Paenibacillus mendelii</name>
    <dbReference type="NCBI Taxonomy" id="206163"/>
    <lineage>
        <taxon>Bacteria</taxon>
        <taxon>Bacillati</taxon>
        <taxon>Bacillota</taxon>
        <taxon>Bacilli</taxon>
        <taxon>Bacillales</taxon>
        <taxon>Paenibacillaceae</taxon>
        <taxon>Paenibacillus</taxon>
    </lineage>
</organism>
<feature type="compositionally biased region" description="Basic and acidic residues" evidence="1">
    <location>
        <begin position="60"/>
        <end position="70"/>
    </location>
</feature>
<protein>
    <submittedName>
        <fullName evidence="3">Uncharacterized protein</fullName>
    </submittedName>
</protein>
<proteinExistence type="predicted"/>
<gene>
    <name evidence="3" type="ORF">ACFFJ8_29315</name>
</gene>
<feature type="compositionally biased region" description="Low complexity" evidence="1">
    <location>
        <begin position="96"/>
        <end position="116"/>
    </location>
</feature>
<keyword evidence="4" id="KW-1185">Reference proteome</keyword>
<feature type="region of interest" description="Disordered" evidence="1">
    <location>
        <begin position="34"/>
        <end position="79"/>
    </location>
</feature>
<sequence length="159" mass="17743">MREFIEFITNNFFFVILVVGFIFSLFSKMKKGEPNRRMPDFGGAGTPGLNRPRPAAAEVQRSEEQLEPERPVYTTSFQDAKPVDRDSEYSFQTSYAAERAPAKPASARSIPSAAVRNAEGSREQGVHSLKLSSRDELARAVLMAEVLGPPRAKKPLNRR</sequence>
<keyword evidence="2" id="KW-0812">Transmembrane</keyword>
<name>A0ABV6JHQ4_9BACL</name>
<dbReference type="Proteomes" id="UP001589818">
    <property type="component" value="Unassembled WGS sequence"/>
</dbReference>
<keyword evidence="2" id="KW-0472">Membrane</keyword>
<dbReference type="RefSeq" id="WP_204816558.1">
    <property type="nucleotide sequence ID" value="NZ_JANHOF010000001.1"/>
</dbReference>
<dbReference type="EMBL" id="JBHLVF010000041">
    <property type="protein sequence ID" value="MFC0395454.1"/>
    <property type="molecule type" value="Genomic_DNA"/>
</dbReference>
<feature type="region of interest" description="Disordered" evidence="1">
    <location>
        <begin position="95"/>
        <end position="132"/>
    </location>
</feature>
<evidence type="ECO:0000256" key="1">
    <source>
        <dbReference type="SAM" id="MobiDB-lite"/>
    </source>
</evidence>
<evidence type="ECO:0000313" key="4">
    <source>
        <dbReference type="Proteomes" id="UP001589818"/>
    </source>
</evidence>
<keyword evidence="2" id="KW-1133">Transmembrane helix</keyword>